<dbReference type="Proteomes" id="UP001597085">
    <property type="component" value="Unassembled WGS sequence"/>
</dbReference>
<dbReference type="PANTHER" id="PTHR36216:SF1">
    <property type="entry name" value="HTH ARSR-TYPE DOMAIN-CONTAINING PROTEIN"/>
    <property type="match status" value="1"/>
</dbReference>
<gene>
    <name evidence="2" type="ORF">ACFSBX_14810</name>
</gene>
<organism evidence="2 3">
    <name type="scientific">Halobellus rarus</name>
    <dbReference type="NCBI Taxonomy" id="1126237"/>
    <lineage>
        <taxon>Archaea</taxon>
        <taxon>Methanobacteriati</taxon>
        <taxon>Methanobacteriota</taxon>
        <taxon>Stenosarchaea group</taxon>
        <taxon>Halobacteria</taxon>
        <taxon>Halobacteriales</taxon>
        <taxon>Haloferacaceae</taxon>
        <taxon>Halobellus</taxon>
    </lineage>
</organism>
<dbReference type="InterPro" id="IPR036388">
    <property type="entry name" value="WH-like_DNA-bd_sf"/>
</dbReference>
<evidence type="ECO:0000259" key="1">
    <source>
        <dbReference type="Pfam" id="PF24266"/>
    </source>
</evidence>
<dbReference type="Pfam" id="PF24266">
    <property type="entry name" value="HTH_HVO_0163_N"/>
    <property type="match status" value="1"/>
</dbReference>
<proteinExistence type="predicted"/>
<sequence length="170" mass="19570">MQHQRQRIERYVTDHPGTHFSELSRELDLAAGQVQYHVRKLLKRDTLVQKQLYGRTHYYPPTYDEWEQSALALLRRETAREILVTLLERGPSHPDAVAETVGVARATLEHHVDHLTEQEIVAKEYGRNNRVTLSVVDPEATADLLVAIEPSLPDRLVDRFVVLLDDIFGE</sequence>
<reference evidence="2 3" key="1">
    <citation type="journal article" date="2019" name="Int. J. Syst. Evol. Microbiol.">
        <title>The Global Catalogue of Microorganisms (GCM) 10K type strain sequencing project: providing services to taxonomists for standard genome sequencing and annotation.</title>
        <authorList>
            <consortium name="The Broad Institute Genomics Platform"/>
            <consortium name="The Broad Institute Genome Sequencing Center for Infectious Disease"/>
            <person name="Wu L."/>
            <person name="Ma J."/>
        </authorList>
    </citation>
    <scope>NUCLEOTIDE SEQUENCE [LARGE SCALE GENOMIC DNA]</scope>
    <source>
        <strain evidence="2 3">CGMCC 1.12121</strain>
    </source>
</reference>
<dbReference type="Gene3D" id="1.10.10.10">
    <property type="entry name" value="Winged helix-like DNA-binding domain superfamily/Winged helix DNA-binding domain"/>
    <property type="match status" value="2"/>
</dbReference>
<dbReference type="RefSeq" id="WP_256421775.1">
    <property type="nucleotide sequence ID" value="NZ_JANHDI010000009.1"/>
</dbReference>
<dbReference type="PANTHER" id="PTHR36216">
    <property type="entry name" value="TRANSCRIPTIONAL REGULATOR, TRMB"/>
    <property type="match status" value="1"/>
</dbReference>
<dbReference type="SUPFAM" id="SSF46785">
    <property type="entry name" value="Winged helix' DNA-binding domain"/>
    <property type="match status" value="2"/>
</dbReference>
<dbReference type="AlphaFoldDB" id="A0ABD6CT17"/>
<keyword evidence="3" id="KW-1185">Reference proteome</keyword>
<accession>A0ABD6CT17</accession>
<dbReference type="EMBL" id="JBHUDK010000014">
    <property type="protein sequence ID" value="MFD1600232.1"/>
    <property type="molecule type" value="Genomic_DNA"/>
</dbReference>
<name>A0ABD6CT17_9EURY</name>
<dbReference type="InterPro" id="IPR036390">
    <property type="entry name" value="WH_DNA-bd_sf"/>
</dbReference>
<protein>
    <submittedName>
        <fullName evidence="2">Winged helix-turn-helix transcriptional regulator</fullName>
    </submittedName>
</protein>
<feature type="domain" description="HVO-0163 N-terminal HTH" evidence="1">
    <location>
        <begin position="3"/>
        <end position="71"/>
    </location>
</feature>
<dbReference type="InterPro" id="IPR056504">
    <property type="entry name" value="HTH_HVO_0163_N"/>
</dbReference>
<comment type="caution">
    <text evidence="2">The sequence shown here is derived from an EMBL/GenBank/DDBJ whole genome shotgun (WGS) entry which is preliminary data.</text>
</comment>
<evidence type="ECO:0000313" key="3">
    <source>
        <dbReference type="Proteomes" id="UP001597085"/>
    </source>
</evidence>
<evidence type="ECO:0000313" key="2">
    <source>
        <dbReference type="EMBL" id="MFD1600232.1"/>
    </source>
</evidence>